<dbReference type="EMBL" id="JAGTUF010000004">
    <property type="protein sequence ID" value="MBR9971363.1"/>
    <property type="molecule type" value="Genomic_DNA"/>
</dbReference>
<keyword evidence="2" id="KW-0808">Transferase</keyword>
<dbReference type="Pfam" id="PF13692">
    <property type="entry name" value="Glyco_trans_1_4"/>
    <property type="match status" value="1"/>
</dbReference>
<evidence type="ECO:0000313" key="3">
    <source>
        <dbReference type="Proteomes" id="UP000680714"/>
    </source>
</evidence>
<dbReference type="SUPFAM" id="SSF48452">
    <property type="entry name" value="TPR-like"/>
    <property type="match status" value="1"/>
</dbReference>
<dbReference type="CDD" id="cd03801">
    <property type="entry name" value="GT4_PimA-like"/>
    <property type="match status" value="1"/>
</dbReference>
<keyword evidence="1" id="KW-0802">TPR repeat</keyword>
<dbReference type="PROSITE" id="PS50005">
    <property type="entry name" value="TPR"/>
    <property type="match status" value="1"/>
</dbReference>
<dbReference type="Gene3D" id="3.40.50.2000">
    <property type="entry name" value="Glycogen Phosphorylase B"/>
    <property type="match status" value="1"/>
</dbReference>
<comment type="caution">
    <text evidence="2">The sequence shown here is derived from an EMBL/GenBank/DDBJ whole genome shotgun (WGS) entry which is preliminary data.</text>
</comment>
<dbReference type="EC" id="2.4.-.-" evidence="2"/>
<accession>A0ABS5ICA5</accession>
<organism evidence="2 3">
    <name type="scientific">Magnetospirillum sulfuroxidans</name>
    <dbReference type="NCBI Taxonomy" id="611300"/>
    <lineage>
        <taxon>Bacteria</taxon>
        <taxon>Pseudomonadati</taxon>
        <taxon>Pseudomonadota</taxon>
        <taxon>Alphaproteobacteria</taxon>
        <taxon>Rhodospirillales</taxon>
        <taxon>Rhodospirillaceae</taxon>
        <taxon>Magnetospirillum</taxon>
    </lineage>
</organism>
<sequence length="537" mass="59138">MTTEQDWRALAAAARTAQAECRLELAAERAEAAARCADPTGPDYDDIAILAATLLRQDGRAGAAVAVLTQAARHRQHSAALQNHLGLALRAACRHDEALAAFQRAARLDPDNPWAETNVAFSLLRDPIDAGATFAAFTDGADHAGGLGLFCDRFPHTYGFLLQQFQTYLRHFPDCRAYSFGRKVLEPYGRGQFAAAMDAWSAAFPAQAGQVSQLVPALDAAPAQARVTRLRLAKGRDFHRPALAHNIFAMNADLFRPLYEQVGIDFTFTLNPGGGFRLDDAYSDDRLRRVFASPRFQRVIVTYGLTRDYIRHRFGVPDDRITLIPGTIVVENLLMAHRRPKRRFGIDKMTLDICFGGVRYTPTGTDKGYDLFIAAAHRLKDRFPQLRFHVFGDYTPDILDVGALGERIHFYGLQPQSWLAGFYADMDAIVSPNRPHQITRGAFDGFPVTTCIEAAMCGAALFATDPMKLNFALTDGLDYVAIDADAARLAACLESWLTRPDALYALAAAGEQTTRAVWGEAAQMGPRVALFKRLLGR</sequence>
<name>A0ABS5ICA5_9PROT</name>
<dbReference type="SMART" id="SM00028">
    <property type="entry name" value="TPR"/>
    <property type="match status" value="1"/>
</dbReference>
<feature type="repeat" description="TPR" evidence="1">
    <location>
        <begin position="79"/>
        <end position="112"/>
    </location>
</feature>
<dbReference type="Proteomes" id="UP000680714">
    <property type="component" value="Unassembled WGS sequence"/>
</dbReference>
<keyword evidence="3" id="KW-1185">Reference proteome</keyword>
<dbReference type="RefSeq" id="WP_211547070.1">
    <property type="nucleotide sequence ID" value="NZ_JAGTUF010000004.1"/>
</dbReference>
<reference evidence="2 3" key="1">
    <citation type="submission" date="2021-04" db="EMBL/GenBank/DDBJ databases">
        <title>Magnetospirillum sulfuroxidans sp. nov., a facultative chemolithoautotrophic sulfur-oxidizing alphaproteobacterium isolated from freshwater sediment and proposals for Paramagetospirillum gen. nov., and Magnetospirillaceae fam. nov.</title>
        <authorList>
            <person name="Koziaeva V."/>
            <person name="Geelhoed J.S."/>
            <person name="Sorokin D.Y."/>
            <person name="Grouzdev D.S."/>
        </authorList>
    </citation>
    <scope>NUCLEOTIDE SEQUENCE [LARGE SCALE GENOMIC DNA]</scope>
    <source>
        <strain evidence="2 3">J10</strain>
    </source>
</reference>
<dbReference type="InterPro" id="IPR011990">
    <property type="entry name" value="TPR-like_helical_dom_sf"/>
</dbReference>
<dbReference type="PANTHER" id="PTHR12526">
    <property type="entry name" value="GLYCOSYLTRANSFERASE"/>
    <property type="match status" value="1"/>
</dbReference>
<proteinExistence type="predicted"/>
<keyword evidence="2" id="KW-0328">Glycosyltransferase</keyword>
<gene>
    <name evidence="2" type="ORF">KEC16_06530</name>
</gene>
<dbReference type="GO" id="GO:0016757">
    <property type="term" value="F:glycosyltransferase activity"/>
    <property type="evidence" value="ECO:0007669"/>
    <property type="project" value="UniProtKB-KW"/>
</dbReference>
<protein>
    <submittedName>
        <fullName evidence="2">Glycosyltransferase</fullName>
        <ecNumber evidence="2">2.4.-.-</ecNumber>
    </submittedName>
</protein>
<dbReference type="SUPFAM" id="SSF53756">
    <property type="entry name" value="UDP-Glycosyltransferase/glycogen phosphorylase"/>
    <property type="match status" value="1"/>
</dbReference>
<dbReference type="Gene3D" id="1.25.40.10">
    <property type="entry name" value="Tetratricopeptide repeat domain"/>
    <property type="match status" value="1"/>
</dbReference>
<evidence type="ECO:0000256" key="1">
    <source>
        <dbReference type="PROSITE-ProRule" id="PRU00339"/>
    </source>
</evidence>
<dbReference type="InterPro" id="IPR019734">
    <property type="entry name" value="TPR_rpt"/>
</dbReference>
<evidence type="ECO:0000313" key="2">
    <source>
        <dbReference type="EMBL" id="MBR9971363.1"/>
    </source>
</evidence>